<dbReference type="GO" id="GO:0019031">
    <property type="term" value="C:viral envelope"/>
    <property type="evidence" value="ECO:0007669"/>
    <property type="project" value="UniProtKB-KW"/>
</dbReference>
<keyword evidence="1" id="KW-0946">Virion</keyword>
<organism evidence="1">
    <name type="scientific">Human immunodeficiency virus type 1</name>
    <name type="common">HIV-1</name>
    <dbReference type="NCBI Taxonomy" id="11676"/>
    <lineage>
        <taxon>Viruses</taxon>
        <taxon>Riboviria</taxon>
        <taxon>Pararnavirae</taxon>
        <taxon>Artverviricota</taxon>
        <taxon>Revtraviricetes</taxon>
        <taxon>Ortervirales</taxon>
        <taxon>Retroviridae</taxon>
        <taxon>Orthoretrovirinae</taxon>
        <taxon>Lentivirus</taxon>
        <taxon>Lentivirus humimdef1</taxon>
    </lineage>
</organism>
<dbReference type="EMBL" id="DQ155241">
    <property type="protein sequence ID" value="ABA08329.1"/>
    <property type="molecule type" value="Genomic_DNA"/>
</dbReference>
<organismHost>
    <name type="scientific">Homo sapiens</name>
    <name type="common">Human</name>
    <dbReference type="NCBI Taxonomy" id="9606"/>
</organismHost>
<name>Q3LX03_HV1</name>
<protein>
    <submittedName>
        <fullName evidence="1">Envelope glycoprotein</fullName>
    </submittedName>
</protein>
<evidence type="ECO:0000313" key="1">
    <source>
        <dbReference type="EMBL" id="ABA08329.1"/>
    </source>
</evidence>
<reference evidence="1" key="1">
    <citation type="journal article" date="2008" name="AIDS Res. Hum. Retroviruses">
        <title>HIV type 1 genetic diversity in Moyale, Mandera, and Turkana based on env-C2-V3 sequences.</title>
        <authorList>
            <person name="Khamadi S.A."/>
            <person name="Lihana R.W."/>
            <person name="Mwaniki D.L."/>
            <person name="Kinyua J."/>
            <person name="Lagat N."/>
            <person name="Carter J.Y."/>
            <person name="Ichimura H."/>
            <person name="Oishi I."/>
            <person name="Okoth F.A."/>
            <person name="Ochieng W."/>
        </authorList>
    </citation>
    <scope>NUCLEOTIDE SEQUENCE</scope>
    <source>
        <strain evidence="1">TKMH011F</strain>
    </source>
</reference>
<dbReference type="SUPFAM" id="SSF56502">
    <property type="entry name" value="gp120 core"/>
    <property type="match status" value="1"/>
</dbReference>
<gene>
    <name evidence="1" type="primary">env</name>
</gene>
<dbReference type="InterPro" id="IPR036377">
    <property type="entry name" value="Gp120_core_sf"/>
</dbReference>
<feature type="non-terminal residue" evidence="1">
    <location>
        <position position="137"/>
    </location>
</feature>
<sequence length="137" mass="16034">STQLLLNGTSSSNKRYYLRSENLTDNAKIMIVQLKDPVEIECTETQQSYKRKYKDRTRTDTLCNRCHNRGYKTSTLYCQYIKMESNFTRGRCKISKALPYSNNKIYCILRRGPRNYNTSLYLSGENFSIAIHQSCLT</sequence>
<dbReference type="Gene3D" id="2.170.40.20">
    <property type="entry name" value="Human immunodeficiency virus 1, Gp160, envelope glycoprotein"/>
    <property type="match status" value="1"/>
</dbReference>
<proteinExistence type="predicted"/>
<feature type="non-terminal residue" evidence="1">
    <location>
        <position position="1"/>
    </location>
</feature>
<keyword evidence="1" id="KW-0261">Viral envelope protein</keyword>
<accession>Q3LX03</accession>